<dbReference type="EMBL" id="QGNW01000324">
    <property type="protein sequence ID" value="RVW76721.1"/>
    <property type="molecule type" value="Genomic_DNA"/>
</dbReference>
<dbReference type="Gene3D" id="3.30.70.270">
    <property type="match status" value="2"/>
</dbReference>
<organism evidence="9 10">
    <name type="scientific">Vitis vinifera</name>
    <name type="common">Grape</name>
    <dbReference type="NCBI Taxonomy" id="29760"/>
    <lineage>
        <taxon>Eukaryota</taxon>
        <taxon>Viridiplantae</taxon>
        <taxon>Streptophyta</taxon>
        <taxon>Embryophyta</taxon>
        <taxon>Tracheophyta</taxon>
        <taxon>Spermatophyta</taxon>
        <taxon>Magnoliopsida</taxon>
        <taxon>eudicotyledons</taxon>
        <taxon>Gunneridae</taxon>
        <taxon>Pentapetalae</taxon>
        <taxon>rosids</taxon>
        <taxon>Vitales</taxon>
        <taxon>Vitaceae</taxon>
        <taxon>Viteae</taxon>
        <taxon>Vitis</taxon>
    </lineage>
</organism>
<dbReference type="InterPro" id="IPR043502">
    <property type="entry name" value="DNA/RNA_pol_sf"/>
</dbReference>
<keyword evidence="2" id="KW-0808">Transferase</keyword>
<evidence type="ECO:0000256" key="1">
    <source>
        <dbReference type="ARBA" id="ARBA00022670"/>
    </source>
</evidence>
<evidence type="ECO:0000259" key="8">
    <source>
        <dbReference type="Pfam" id="PF00078"/>
    </source>
</evidence>
<dbReference type="GO" id="GO:0004519">
    <property type="term" value="F:endonuclease activity"/>
    <property type="evidence" value="ECO:0007669"/>
    <property type="project" value="UniProtKB-KW"/>
</dbReference>
<gene>
    <name evidence="9" type="primary">TY3B-I_423</name>
    <name evidence="9" type="ORF">CK203_047522</name>
</gene>
<protein>
    <submittedName>
        <fullName evidence="9">Transposon Ty3-I Gag-Pol polyprotein</fullName>
    </submittedName>
</protein>
<proteinExistence type="predicted"/>
<dbReference type="GO" id="GO:0003964">
    <property type="term" value="F:RNA-directed DNA polymerase activity"/>
    <property type="evidence" value="ECO:0007669"/>
    <property type="project" value="UniProtKB-KW"/>
</dbReference>
<comment type="caution">
    <text evidence="9">The sequence shown here is derived from an EMBL/GenBank/DDBJ whole genome shotgun (WGS) entry which is preliminary data.</text>
</comment>
<evidence type="ECO:0000256" key="5">
    <source>
        <dbReference type="ARBA" id="ARBA00022759"/>
    </source>
</evidence>
<reference evidence="9 10" key="1">
    <citation type="journal article" date="2018" name="PLoS Genet.">
        <title>Population sequencing reveals clonal diversity and ancestral inbreeding in the grapevine cultivar Chardonnay.</title>
        <authorList>
            <person name="Roach M.J."/>
            <person name="Johnson D.L."/>
            <person name="Bohlmann J."/>
            <person name="van Vuuren H.J."/>
            <person name="Jones S.J."/>
            <person name="Pretorius I.S."/>
            <person name="Schmidt S.A."/>
            <person name="Borneman A.R."/>
        </authorList>
    </citation>
    <scope>NUCLEOTIDE SEQUENCE [LARGE SCALE GENOMIC DNA]</scope>
    <source>
        <strain evidence="10">cv. Chardonnay</strain>
        <tissue evidence="9">Leaf</tissue>
    </source>
</reference>
<dbReference type="AlphaFoldDB" id="A0A438GX12"/>
<sequence length="285" mass="32821">MKGIHPSIASHRLNVFLTARAVRQRIRRFHPDRQRIIRNEIDKLLEAGFIREVSYPDWLANIVVGMLSFLDAFSGYHQIPMSPDDEEKTAFITPHDLYCYKVMSFGLKNAGATYQRLMTKIFKPLIGRSVEVYIDDIVVKSKTREQHILHLQEVFYLLRNQRGIEVSPDQVKAVMETPPPRSKKELQRLTGKLVALGRFIARFTDELRPFFLAIREAGTHGWTDNCQNALERIKHCLMQPPILSSPIPKRNYTCIWQCQNGQSVPCYSAAHHPRSRSPSTMSVGH</sequence>
<dbReference type="Pfam" id="PF00078">
    <property type="entry name" value="RVT_1"/>
    <property type="match status" value="1"/>
</dbReference>
<keyword evidence="5" id="KW-0255">Endonuclease</keyword>
<accession>A0A438GX12</accession>
<keyword evidence="1" id="KW-0645">Protease</keyword>
<dbReference type="CDD" id="cd01647">
    <property type="entry name" value="RT_LTR"/>
    <property type="match status" value="1"/>
</dbReference>
<feature type="domain" description="Reverse transcriptase" evidence="8">
    <location>
        <begin position="66"/>
        <end position="175"/>
    </location>
</feature>
<dbReference type="Proteomes" id="UP000288805">
    <property type="component" value="Unassembled WGS sequence"/>
</dbReference>
<evidence type="ECO:0000256" key="4">
    <source>
        <dbReference type="ARBA" id="ARBA00022722"/>
    </source>
</evidence>
<evidence type="ECO:0000313" key="10">
    <source>
        <dbReference type="Proteomes" id="UP000288805"/>
    </source>
</evidence>
<name>A0A438GX12_VITVI</name>
<evidence type="ECO:0000256" key="3">
    <source>
        <dbReference type="ARBA" id="ARBA00022695"/>
    </source>
</evidence>
<dbReference type="GO" id="GO:0008233">
    <property type="term" value="F:peptidase activity"/>
    <property type="evidence" value="ECO:0007669"/>
    <property type="project" value="UniProtKB-KW"/>
</dbReference>
<keyword evidence="3" id="KW-0548">Nucleotidyltransferase</keyword>
<evidence type="ECO:0000256" key="6">
    <source>
        <dbReference type="ARBA" id="ARBA00022801"/>
    </source>
</evidence>
<dbReference type="PANTHER" id="PTHR24559:SF444">
    <property type="entry name" value="REVERSE TRANSCRIPTASE DOMAIN-CONTAINING PROTEIN"/>
    <property type="match status" value="1"/>
</dbReference>
<dbReference type="GO" id="GO:0006508">
    <property type="term" value="P:proteolysis"/>
    <property type="evidence" value="ECO:0007669"/>
    <property type="project" value="UniProtKB-KW"/>
</dbReference>
<dbReference type="FunFam" id="3.10.10.10:FF:000007">
    <property type="entry name" value="Retrovirus-related Pol polyprotein from transposon 17.6-like Protein"/>
    <property type="match status" value="1"/>
</dbReference>
<keyword evidence="6" id="KW-0378">Hydrolase</keyword>
<dbReference type="InterPro" id="IPR043128">
    <property type="entry name" value="Rev_trsase/Diguanyl_cyclase"/>
</dbReference>
<dbReference type="Gene3D" id="3.10.10.10">
    <property type="entry name" value="HIV Type 1 Reverse Transcriptase, subunit A, domain 1"/>
    <property type="match status" value="2"/>
</dbReference>
<dbReference type="PANTHER" id="PTHR24559">
    <property type="entry name" value="TRANSPOSON TY3-I GAG-POL POLYPROTEIN"/>
    <property type="match status" value="1"/>
</dbReference>
<evidence type="ECO:0000256" key="2">
    <source>
        <dbReference type="ARBA" id="ARBA00022679"/>
    </source>
</evidence>
<evidence type="ECO:0000313" key="9">
    <source>
        <dbReference type="EMBL" id="RVW76721.1"/>
    </source>
</evidence>
<dbReference type="SUPFAM" id="SSF56672">
    <property type="entry name" value="DNA/RNA polymerases"/>
    <property type="match status" value="1"/>
</dbReference>
<dbReference type="InterPro" id="IPR053134">
    <property type="entry name" value="RNA-dir_DNA_polymerase"/>
</dbReference>
<evidence type="ECO:0000256" key="7">
    <source>
        <dbReference type="ARBA" id="ARBA00022918"/>
    </source>
</evidence>
<keyword evidence="4" id="KW-0540">Nuclease</keyword>
<keyword evidence="7" id="KW-0695">RNA-directed DNA polymerase</keyword>
<dbReference type="InterPro" id="IPR000477">
    <property type="entry name" value="RT_dom"/>
</dbReference>